<keyword evidence="1" id="KW-1133">Transmembrane helix</keyword>
<evidence type="ECO:0000313" key="2">
    <source>
        <dbReference type="EMBL" id="JAH97900.1"/>
    </source>
</evidence>
<organism evidence="2">
    <name type="scientific">Anguilla anguilla</name>
    <name type="common">European freshwater eel</name>
    <name type="synonym">Muraena anguilla</name>
    <dbReference type="NCBI Taxonomy" id="7936"/>
    <lineage>
        <taxon>Eukaryota</taxon>
        <taxon>Metazoa</taxon>
        <taxon>Chordata</taxon>
        <taxon>Craniata</taxon>
        <taxon>Vertebrata</taxon>
        <taxon>Euteleostomi</taxon>
        <taxon>Actinopterygii</taxon>
        <taxon>Neopterygii</taxon>
        <taxon>Teleostei</taxon>
        <taxon>Anguilliformes</taxon>
        <taxon>Anguillidae</taxon>
        <taxon>Anguilla</taxon>
    </lineage>
</organism>
<feature type="transmembrane region" description="Helical" evidence="1">
    <location>
        <begin position="18"/>
        <end position="37"/>
    </location>
</feature>
<keyword evidence="1" id="KW-0812">Transmembrane</keyword>
<accession>A0A0E9X7S2</accession>
<keyword evidence="1" id="KW-0472">Membrane</keyword>
<protein>
    <submittedName>
        <fullName evidence="2">Uncharacterized protein</fullName>
    </submittedName>
</protein>
<dbReference type="EMBL" id="GBXM01010677">
    <property type="protein sequence ID" value="JAH97900.1"/>
    <property type="molecule type" value="Transcribed_RNA"/>
</dbReference>
<proteinExistence type="predicted"/>
<reference evidence="2" key="2">
    <citation type="journal article" date="2015" name="Fish Shellfish Immunol.">
        <title>Early steps in the European eel (Anguilla anguilla)-Vibrio vulnificus interaction in the gills: Role of the RtxA13 toxin.</title>
        <authorList>
            <person name="Callol A."/>
            <person name="Pajuelo D."/>
            <person name="Ebbesson L."/>
            <person name="Teles M."/>
            <person name="MacKenzie S."/>
            <person name="Amaro C."/>
        </authorList>
    </citation>
    <scope>NUCLEOTIDE SEQUENCE</scope>
</reference>
<reference evidence="2" key="1">
    <citation type="submission" date="2014-11" db="EMBL/GenBank/DDBJ databases">
        <authorList>
            <person name="Amaro Gonzalez C."/>
        </authorList>
    </citation>
    <scope>NUCLEOTIDE SEQUENCE</scope>
</reference>
<name>A0A0E9X7S2_ANGAN</name>
<dbReference type="AlphaFoldDB" id="A0A0E9X7S2"/>
<sequence>MFPCLQIFAAKHSFYTQWLYLLYLTGFNLFVTLFYFAKINSVGKVDETKIMLSNTNLI</sequence>
<evidence type="ECO:0000256" key="1">
    <source>
        <dbReference type="SAM" id="Phobius"/>
    </source>
</evidence>